<keyword evidence="3 9" id="KW-0658">Purine biosynthesis</keyword>
<evidence type="ECO:0000256" key="7">
    <source>
        <dbReference type="ARBA" id="ARBA00023167"/>
    </source>
</evidence>
<dbReference type="Gene3D" id="3.40.50.10860">
    <property type="entry name" value="Leucine Dehydrogenase, chain A, domain 1"/>
    <property type="match status" value="1"/>
</dbReference>
<proteinExistence type="inferred from homology"/>
<dbReference type="Pfam" id="PF00763">
    <property type="entry name" value="THF_DHG_CYH"/>
    <property type="match status" value="1"/>
</dbReference>
<keyword evidence="9" id="KW-0368">Histidine biosynthesis</keyword>
<dbReference type="GO" id="GO:0005829">
    <property type="term" value="C:cytosol"/>
    <property type="evidence" value="ECO:0007669"/>
    <property type="project" value="TreeGrafter"/>
</dbReference>
<dbReference type="GO" id="GO:0004488">
    <property type="term" value="F:methylenetetrahydrofolate dehydrogenase (NADP+) activity"/>
    <property type="evidence" value="ECO:0007669"/>
    <property type="project" value="UniProtKB-UniRule"/>
</dbReference>
<dbReference type="HAMAP" id="MF_01576">
    <property type="entry name" value="THF_DHG_CYH"/>
    <property type="match status" value="1"/>
</dbReference>
<keyword evidence="8 9" id="KW-0511">Multifunctional enzyme</keyword>
<name>A0A1G2PKB1_9BACT</name>
<comment type="catalytic activity">
    <reaction evidence="9">
        <text>(6R)-5,10-methylene-5,6,7,8-tetrahydrofolate + NADP(+) = (6R)-5,10-methenyltetrahydrofolate + NADPH</text>
        <dbReference type="Rhea" id="RHEA:22812"/>
        <dbReference type="ChEBI" id="CHEBI:15636"/>
        <dbReference type="ChEBI" id="CHEBI:57455"/>
        <dbReference type="ChEBI" id="CHEBI:57783"/>
        <dbReference type="ChEBI" id="CHEBI:58349"/>
        <dbReference type="EC" id="1.5.1.5"/>
    </reaction>
</comment>
<dbReference type="EC" id="1.5.1.5" evidence="9"/>
<feature type="binding site" evidence="9">
    <location>
        <position position="237"/>
    </location>
    <ligand>
        <name>NADP(+)</name>
        <dbReference type="ChEBI" id="CHEBI:58349"/>
    </ligand>
</feature>
<comment type="pathway">
    <text evidence="1 9">One-carbon metabolism; tetrahydrofolate interconversion.</text>
</comment>
<evidence type="ECO:0000256" key="3">
    <source>
        <dbReference type="ARBA" id="ARBA00022755"/>
    </source>
</evidence>
<comment type="caution">
    <text evidence="9">Lacks conserved residue(s) required for the propagation of feature annotation.</text>
</comment>
<dbReference type="GO" id="GO:0009086">
    <property type="term" value="P:methionine biosynthetic process"/>
    <property type="evidence" value="ECO:0007669"/>
    <property type="project" value="UniProtKB-KW"/>
</dbReference>
<feature type="domain" description="Tetrahydrofolate dehydrogenase/cyclohydrolase catalytic" evidence="10">
    <location>
        <begin position="3"/>
        <end position="117"/>
    </location>
</feature>
<keyword evidence="9" id="KW-0028">Amino-acid biosynthesis</keyword>
<dbReference type="InterPro" id="IPR000672">
    <property type="entry name" value="THF_DH/CycHdrlase"/>
</dbReference>
<dbReference type="PANTHER" id="PTHR48099">
    <property type="entry name" value="C-1-TETRAHYDROFOLATE SYNTHASE, CYTOPLASMIC-RELATED"/>
    <property type="match status" value="1"/>
</dbReference>
<keyword evidence="5 9" id="KW-0521">NADP</keyword>
<keyword evidence="6 9" id="KW-0560">Oxidoreductase</keyword>
<feature type="binding site" evidence="9">
    <location>
        <begin position="171"/>
        <end position="173"/>
    </location>
    <ligand>
        <name>NADP(+)</name>
        <dbReference type="ChEBI" id="CHEBI:58349"/>
    </ligand>
</feature>
<gene>
    <name evidence="9" type="primary">folD</name>
    <name evidence="12" type="ORF">A2806_02920</name>
</gene>
<dbReference type="PRINTS" id="PR00085">
    <property type="entry name" value="THFDHDRGNASE"/>
</dbReference>
<evidence type="ECO:0000313" key="12">
    <source>
        <dbReference type="EMBL" id="OHA48764.1"/>
    </source>
</evidence>
<sequence length="288" mass="31032">MLLDGEAIAQKIYNSLKKDIKRLPRSPRLSALVVGDPVPTTRIFLERKKQACEAVGIEFRIKKIKGFSSRTALLARLRDAIQSSRADGIIIQLPLPSPFQKNVHAFLRLIPEDKDADCLSERWLGKMQSGRMGVVIRGKPVALVPPVAGALAAFLKELNIDPKGKRALIIGWGELVGKPCTAWLLHKGATVMVAQRTESKLSELLAQAEIIVTGTGIRGLVFKNALRPDAVIIDAGVSAPEGKILGDINVSEVAPHVRAITPTPGGVGPVTVAVLLENVVKLARARLK</sequence>
<evidence type="ECO:0000256" key="4">
    <source>
        <dbReference type="ARBA" id="ARBA00022801"/>
    </source>
</evidence>
<comment type="function">
    <text evidence="9">Catalyzes the oxidation of 5,10-methylenetetrahydrofolate to 5,10-methenyltetrahydrofolate and then the hydrolysis of 5,10-methenyltetrahydrofolate to 10-formyltetrahydrofolate.</text>
</comment>
<dbReference type="EMBL" id="MHSS01000003">
    <property type="protein sequence ID" value="OHA48764.1"/>
    <property type="molecule type" value="Genomic_DNA"/>
</dbReference>
<comment type="subunit">
    <text evidence="9">Homodimer.</text>
</comment>
<dbReference type="Gene3D" id="3.40.50.720">
    <property type="entry name" value="NAD(P)-binding Rossmann-like Domain"/>
    <property type="match status" value="1"/>
</dbReference>
<dbReference type="PANTHER" id="PTHR48099:SF5">
    <property type="entry name" value="C-1-TETRAHYDROFOLATE SYNTHASE, CYTOPLASMIC"/>
    <property type="match status" value="1"/>
</dbReference>
<dbReference type="GO" id="GO:0004477">
    <property type="term" value="F:methenyltetrahydrofolate cyclohydrolase activity"/>
    <property type="evidence" value="ECO:0007669"/>
    <property type="project" value="UniProtKB-UniRule"/>
</dbReference>
<evidence type="ECO:0000259" key="10">
    <source>
        <dbReference type="Pfam" id="PF00763"/>
    </source>
</evidence>
<dbReference type="UniPathway" id="UPA00193"/>
<evidence type="ECO:0000256" key="8">
    <source>
        <dbReference type="ARBA" id="ARBA00023268"/>
    </source>
</evidence>
<reference evidence="12 13" key="1">
    <citation type="journal article" date="2016" name="Nat. Commun.">
        <title>Thousands of microbial genomes shed light on interconnected biogeochemical processes in an aquifer system.</title>
        <authorList>
            <person name="Anantharaman K."/>
            <person name="Brown C.T."/>
            <person name="Hug L.A."/>
            <person name="Sharon I."/>
            <person name="Castelle C.J."/>
            <person name="Probst A.J."/>
            <person name="Thomas B.C."/>
            <person name="Singh A."/>
            <person name="Wilkins M.J."/>
            <person name="Karaoz U."/>
            <person name="Brodie E.L."/>
            <person name="Williams K.H."/>
            <person name="Hubbard S.S."/>
            <person name="Banfield J.F."/>
        </authorList>
    </citation>
    <scope>NUCLEOTIDE SEQUENCE [LARGE SCALE GENOMIC DNA]</scope>
</reference>
<evidence type="ECO:0000256" key="9">
    <source>
        <dbReference type="HAMAP-Rule" id="MF_01576"/>
    </source>
</evidence>
<accession>A0A1G2PKB1</accession>
<feature type="domain" description="Tetrahydrofolate dehydrogenase/cyclohydrolase NAD(P)-binding" evidence="11">
    <location>
        <begin position="148"/>
        <end position="285"/>
    </location>
</feature>
<dbReference type="Proteomes" id="UP000177629">
    <property type="component" value="Unassembled WGS sequence"/>
</dbReference>
<dbReference type="STRING" id="1802362.A2806_02920"/>
<evidence type="ECO:0000256" key="1">
    <source>
        <dbReference type="ARBA" id="ARBA00004777"/>
    </source>
</evidence>
<dbReference type="InterPro" id="IPR020631">
    <property type="entry name" value="THF_DH/CycHdrlase_NAD-bd_dom"/>
</dbReference>
<comment type="similarity">
    <text evidence="9">Belongs to the tetrahydrofolate dehydrogenase/cyclohydrolase family.</text>
</comment>
<comment type="caution">
    <text evidence="12">The sequence shown here is derived from an EMBL/GenBank/DDBJ whole genome shotgun (WGS) entry which is preliminary data.</text>
</comment>
<evidence type="ECO:0000256" key="2">
    <source>
        <dbReference type="ARBA" id="ARBA00022563"/>
    </source>
</evidence>
<dbReference type="GO" id="GO:0000105">
    <property type="term" value="P:L-histidine biosynthetic process"/>
    <property type="evidence" value="ECO:0007669"/>
    <property type="project" value="UniProtKB-KW"/>
</dbReference>
<organism evidence="12 13">
    <name type="scientific">Candidatus Terrybacteria bacterium RIFCSPHIGHO2_01_FULL_48_17</name>
    <dbReference type="NCBI Taxonomy" id="1802362"/>
    <lineage>
        <taxon>Bacteria</taxon>
        <taxon>Candidatus Terryibacteriota</taxon>
    </lineage>
</organism>
<protein>
    <recommendedName>
        <fullName evidence="9">Bifunctional protein FolD</fullName>
    </recommendedName>
    <domain>
        <recommendedName>
            <fullName evidence="9">Methylenetetrahydrofolate dehydrogenase</fullName>
            <ecNumber evidence="9">1.5.1.5</ecNumber>
        </recommendedName>
    </domain>
    <domain>
        <recommendedName>
            <fullName evidence="9">Methenyltetrahydrofolate cyclohydrolase</fullName>
            <ecNumber evidence="9">3.5.4.9</ecNumber>
        </recommendedName>
    </domain>
</protein>
<keyword evidence="4 9" id="KW-0378">Hydrolase</keyword>
<dbReference type="InterPro" id="IPR046346">
    <property type="entry name" value="Aminoacid_DH-like_N_sf"/>
</dbReference>
<evidence type="ECO:0000313" key="13">
    <source>
        <dbReference type="Proteomes" id="UP000177629"/>
    </source>
</evidence>
<comment type="catalytic activity">
    <reaction evidence="9">
        <text>(6R)-5,10-methenyltetrahydrofolate + H2O = (6R)-10-formyltetrahydrofolate + H(+)</text>
        <dbReference type="Rhea" id="RHEA:23700"/>
        <dbReference type="ChEBI" id="CHEBI:15377"/>
        <dbReference type="ChEBI" id="CHEBI:15378"/>
        <dbReference type="ChEBI" id="CHEBI:57455"/>
        <dbReference type="ChEBI" id="CHEBI:195366"/>
        <dbReference type="EC" id="3.5.4.9"/>
    </reaction>
</comment>
<dbReference type="AlphaFoldDB" id="A0A1G2PKB1"/>
<evidence type="ECO:0000256" key="5">
    <source>
        <dbReference type="ARBA" id="ARBA00022857"/>
    </source>
</evidence>
<keyword evidence="7 9" id="KW-0486">Methionine biosynthesis</keyword>
<dbReference type="GO" id="GO:0006164">
    <property type="term" value="P:purine nucleotide biosynthetic process"/>
    <property type="evidence" value="ECO:0007669"/>
    <property type="project" value="UniProtKB-KW"/>
</dbReference>
<dbReference type="GO" id="GO:0035999">
    <property type="term" value="P:tetrahydrofolate interconversion"/>
    <property type="evidence" value="ECO:0007669"/>
    <property type="project" value="UniProtKB-UniRule"/>
</dbReference>
<evidence type="ECO:0000259" key="11">
    <source>
        <dbReference type="Pfam" id="PF02882"/>
    </source>
</evidence>
<dbReference type="EC" id="3.5.4.9" evidence="9"/>
<dbReference type="SUPFAM" id="SSF51735">
    <property type="entry name" value="NAD(P)-binding Rossmann-fold domains"/>
    <property type="match status" value="1"/>
</dbReference>
<evidence type="ECO:0000256" key="6">
    <source>
        <dbReference type="ARBA" id="ARBA00023002"/>
    </source>
</evidence>
<dbReference type="SUPFAM" id="SSF53223">
    <property type="entry name" value="Aminoacid dehydrogenase-like, N-terminal domain"/>
    <property type="match status" value="1"/>
</dbReference>
<dbReference type="InterPro" id="IPR036291">
    <property type="entry name" value="NAD(P)-bd_dom_sf"/>
</dbReference>
<keyword evidence="2 9" id="KW-0554">One-carbon metabolism</keyword>
<dbReference type="InterPro" id="IPR020630">
    <property type="entry name" value="THF_DH/CycHdrlase_cat_dom"/>
</dbReference>
<dbReference type="Pfam" id="PF02882">
    <property type="entry name" value="THF_DHG_CYH_C"/>
    <property type="match status" value="1"/>
</dbReference>